<protein>
    <recommendedName>
        <fullName evidence="4">Vacuolar protein sorting-associated protein 62</fullName>
    </recommendedName>
</protein>
<evidence type="ECO:0000256" key="1">
    <source>
        <dbReference type="SAM" id="MobiDB-lite"/>
    </source>
</evidence>
<gene>
    <name evidence="2" type="ORF">EXIGLDRAFT_760309</name>
</gene>
<dbReference type="EMBL" id="KV425890">
    <property type="protein sequence ID" value="KZW02093.1"/>
    <property type="molecule type" value="Genomic_DNA"/>
</dbReference>
<dbReference type="AlphaFoldDB" id="A0A165PFA3"/>
<feature type="compositionally biased region" description="Basic and acidic residues" evidence="1">
    <location>
        <begin position="14"/>
        <end position="24"/>
    </location>
</feature>
<proteinExistence type="predicted"/>
<feature type="region of interest" description="Disordered" evidence="1">
    <location>
        <begin position="412"/>
        <end position="471"/>
    </location>
</feature>
<dbReference type="Pfam" id="PF06101">
    <property type="entry name" value="Vps62"/>
    <property type="match status" value="1"/>
</dbReference>
<feature type="compositionally biased region" description="Low complexity" evidence="1">
    <location>
        <begin position="37"/>
        <end position="50"/>
    </location>
</feature>
<dbReference type="PANTHER" id="PTHR48174">
    <property type="entry name" value="DUF946 FAMILY PROTEIN"/>
    <property type="match status" value="1"/>
</dbReference>
<feature type="region of interest" description="Disordered" evidence="1">
    <location>
        <begin position="1"/>
        <end position="109"/>
    </location>
</feature>
<feature type="compositionally biased region" description="Basic and acidic residues" evidence="1">
    <location>
        <begin position="54"/>
        <end position="67"/>
    </location>
</feature>
<dbReference type="OrthoDB" id="188042at2759"/>
<name>A0A165PFA3_EXIGL</name>
<dbReference type="STRING" id="1314781.A0A165PFA3"/>
<feature type="compositionally biased region" description="Basic and acidic residues" evidence="1">
    <location>
        <begin position="412"/>
        <end position="422"/>
    </location>
</feature>
<dbReference type="InterPro" id="IPR009291">
    <property type="entry name" value="Vps62"/>
</dbReference>
<feature type="compositionally biased region" description="Pro residues" evidence="1">
    <location>
        <begin position="1"/>
        <end position="10"/>
    </location>
</feature>
<accession>A0A165PFA3</accession>
<sequence>MSAPPVPLAAPPVEHQHEHDEPKNPADVLAAPLAGDPNAASHAATTTPAPVLDVPHDKRDPHDRPKSPADVVAAQAPHPPAPGATPIAPVQTTPGASTTSTAQGPAPTAPVDNIPKYALDHAPLVWLDKDEIFWPGNVLIHLQNIHPETALGRNLDIPKELEGKTGAALLAHPTINDGAVFLAYNTDPRTHIAKHIGTLTSAECKPHGETRKSDSTAYIVTVDKSKELGEGFVDVFYFYFYPYNYGAAVVGIHFGNHIGDWEHTMIRFKHGEPQAIHLSAHSDGHAYKLTCLETIDNRPVVYSASGSHANYPRAGVQKYSGVPGGPVDHTSRGFLWDPLKNYVSLSYSNSKCVFTPHTPWPEACASPFPTPDDAVSILSFKGHWGNAFADYRHAKPGKFLPKIGQKFADMKRKVTGDDHEPATQEAETEESTSIDQKYHKLVWGEGPTGPRDKSLDRATMNRWSEAVTETL</sequence>
<evidence type="ECO:0000313" key="2">
    <source>
        <dbReference type="EMBL" id="KZW02093.1"/>
    </source>
</evidence>
<dbReference type="InParanoid" id="A0A165PFA3"/>
<dbReference type="PANTHER" id="PTHR48174:SF5">
    <property type="entry name" value="VACUOLAR PROTEIN SORTING-ASSOCIATED PROTEIN 62"/>
    <property type="match status" value="1"/>
</dbReference>
<keyword evidence="3" id="KW-1185">Reference proteome</keyword>
<dbReference type="Proteomes" id="UP000077266">
    <property type="component" value="Unassembled WGS sequence"/>
</dbReference>
<organism evidence="2 3">
    <name type="scientific">Exidia glandulosa HHB12029</name>
    <dbReference type="NCBI Taxonomy" id="1314781"/>
    <lineage>
        <taxon>Eukaryota</taxon>
        <taxon>Fungi</taxon>
        <taxon>Dikarya</taxon>
        <taxon>Basidiomycota</taxon>
        <taxon>Agaricomycotina</taxon>
        <taxon>Agaricomycetes</taxon>
        <taxon>Auriculariales</taxon>
        <taxon>Exidiaceae</taxon>
        <taxon>Exidia</taxon>
    </lineage>
</organism>
<feature type="compositionally biased region" description="Polar residues" evidence="1">
    <location>
        <begin position="91"/>
        <end position="103"/>
    </location>
</feature>
<reference evidence="2 3" key="1">
    <citation type="journal article" date="2016" name="Mol. Biol. Evol.">
        <title>Comparative Genomics of Early-Diverging Mushroom-Forming Fungi Provides Insights into the Origins of Lignocellulose Decay Capabilities.</title>
        <authorList>
            <person name="Nagy L.G."/>
            <person name="Riley R."/>
            <person name="Tritt A."/>
            <person name="Adam C."/>
            <person name="Daum C."/>
            <person name="Floudas D."/>
            <person name="Sun H."/>
            <person name="Yadav J.S."/>
            <person name="Pangilinan J."/>
            <person name="Larsson K.H."/>
            <person name="Matsuura K."/>
            <person name="Barry K."/>
            <person name="Labutti K."/>
            <person name="Kuo R."/>
            <person name="Ohm R.A."/>
            <person name="Bhattacharya S.S."/>
            <person name="Shirouzu T."/>
            <person name="Yoshinaga Y."/>
            <person name="Martin F.M."/>
            <person name="Grigoriev I.V."/>
            <person name="Hibbett D.S."/>
        </authorList>
    </citation>
    <scope>NUCLEOTIDE SEQUENCE [LARGE SCALE GENOMIC DNA]</scope>
    <source>
        <strain evidence="2 3">HHB12029</strain>
    </source>
</reference>
<evidence type="ECO:0000313" key="3">
    <source>
        <dbReference type="Proteomes" id="UP000077266"/>
    </source>
</evidence>
<evidence type="ECO:0008006" key="4">
    <source>
        <dbReference type="Google" id="ProtNLM"/>
    </source>
</evidence>